<dbReference type="Proteomes" id="UP000290253">
    <property type="component" value="Unassembled WGS sequence"/>
</dbReference>
<reference evidence="1 2" key="1">
    <citation type="journal article" date="2016" name="Int. J. Syst. Evol. Microbiol.">
        <title>Acidipila dinghuensis sp. nov., an acidobacterium isolated from forest soil.</title>
        <authorList>
            <person name="Jiang Y.W."/>
            <person name="Wang J."/>
            <person name="Chen M.H."/>
            <person name="Lv Y.Y."/>
            <person name="Qiu L.H."/>
        </authorList>
    </citation>
    <scope>NUCLEOTIDE SEQUENCE [LARGE SCALE GENOMIC DNA]</scope>
    <source>
        <strain evidence="1 2">DHOF10</strain>
    </source>
</reference>
<accession>A0A4V1NW05</accession>
<name>A0A4V1NW05_9BACT</name>
<protein>
    <submittedName>
        <fullName evidence="1">Uncharacterized protein</fullName>
    </submittedName>
</protein>
<keyword evidence="2" id="KW-1185">Reference proteome</keyword>
<gene>
    <name evidence="1" type="ORF">ESZ00_07720</name>
</gene>
<dbReference type="OrthoDB" id="122714at2"/>
<organism evidence="1 2">
    <name type="scientific">Silvibacterium dinghuense</name>
    <dbReference type="NCBI Taxonomy" id="1560006"/>
    <lineage>
        <taxon>Bacteria</taxon>
        <taxon>Pseudomonadati</taxon>
        <taxon>Acidobacteriota</taxon>
        <taxon>Terriglobia</taxon>
        <taxon>Terriglobales</taxon>
        <taxon>Acidobacteriaceae</taxon>
        <taxon>Silvibacterium</taxon>
    </lineage>
</organism>
<sequence>MDQAVTTPTGARRDEDIALDLFKFVASTAGIGRTAAPSAGFAAPSAAKAEDHVENLLDLYTRCLKAVAGNQGK</sequence>
<evidence type="ECO:0000313" key="2">
    <source>
        <dbReference type="Proteomes" id="UP000290253"/>
    </source>
</evidence>
<comment type="caution">
    <text evidence="1">The sequence shown here is derived from an EMBL/GenBank/DDBJ whole genome shotgun (WGS) entry which is preliminary data.</text>
</comment>
<dbReference type="RefSeq" id="WP_129207521.1">
    <property type="nucleotide sequence ID" value="NZ_BMGU01000001.1"/>
</dbReference>
<dbReference type="EMBL" id="SDMK01000001">
    <property type="protein sequence ID" value="RXS97742.1"/>
    <property type="molecule type" value="Genomic_DNA"/>
</dbReference>
<dbReference type="AlphaFoldDB" id="A0A4V1NW05"/>
<proteinExistence type="predicted"/>
<evidence type="ECO:0000313" key="1">
    <source>
        <dbReference type="EMBL" id="RXS97742.1"/>
    </source>
</evidence>